<reference evidence="1 2" key="1">
    <citation type="submission" date="2011-07" db="EMBL/GenBank/DDBJ databases">
        <authorList>
            <person name="Coyne R."/>
            <person name="Brami D."/>
            <person name="Johnson J."/>
            <person name="Hostetler J."/>
            <person name="Hannick L."/>
            <person name="Clark T."/>
            <person name="Cassidy-Hanley D."/>
            <person name="Inman J."/>
        </authorList>
    </citation>
    <scope>NUCLEOTIDE SEQUENCE [LARGE SCALE GENOMIC DNA]</scope>
    <source>
        <strain evidence="1 2">G5</strain>
    </source>
</reference>
<dbReference type="RefSeq" id="XP_004027316.1">
    <property type="nucleotide sequence ID" value="XM_004027267.1"/>
</dbReference>
<dbReference type="STRING" id="857967.G0R3I2"/>
<dbReference type="GeneID" id="14904046"/>
<evidence type="ECO:0000313" key="1">
    <source>
        <dbReference type="EMBL" id="EGR27971.1"/>
    </source>
</evidence>
<dbReference type="AlphaFoldDB" id="G0R3I2"/>
<dbReference type="Proteomes" id="UP000008983">
    <property type="component" value="Unassembled WGS sequence"/>
</dbReference>
<dbReference type="OMA" id="SHEQFRI"/>
<name>G0R3I2_ICHMU</name>
<proteinExistence type="predicted"/>
<dbReference type="InParanoid" id="G0R3I2"/>
<dbReference type="Pfam" id="PF07004">
    <property type="entry name" value="SHIPPO-rpt"/>
    <property type="match status" value="1"/>
</dbReference>
<dbReference type="InterPro" id="IPR010736">
    <property type="entry name" value="SHIPPO-rpt"/>
</dbReference>
<evidence type="ECO:0000313" key="2">
    <source>
        <dbReference type="Proteomes" id="UP000008983"/>
    </source>
</evidence>
<gene>
    <name evidence="1" type="ORF">IMG5_185540</name>
</gene>
<sequence>MRLQKLTTRKNEQNITQYRNRIIFRYKQIQLLKNQKAFQLFNSKTNGNNLRKKNTNSALINKIKENINYKCIDNPIIYENYDLKVIKIPKPSGTSKSQTKRFQINDVEIPGSGKHNIGNFLYKKNLKDYPRTQKKQISLINKLMLKNRYSNIPSIPGKQQQYGYTVNENNELKLNKSKESVGYYYQQNVFENKRKRGVSWNNQNRTMSLKQNDQNSSLGPGSYDILNIGDNKPLYKLKQSASFISKSIKVQRKGEKKQQFIKQQDQKTIEFFQKYDLNVTNFSDSEYEYIEDATPGPGSYLNQTQISSMKTTVKQEKFQYFGSKQQRFKSQKLYTQLGPGDFNPNDFIKFNAQKKTFNQKKTPFNSKSIRFDNKQDQDIKPAPGQYDYKNTGTKATLGLHNKDLNIYMMKTKQYIPAPGSYNVDIYDISSKFKKDEEYDTELAIKRPGFLTGEARFKEIQRNQSKLLFSFFLDNIIKKIQIFNRKKLILIVNI</sequence>
<dbReference type="eggNOG" id="ENOG502QT7V">
    <property type="taxonomic scope" value="Eukaryota"/>
</dbReference>
<protein>
    <submittedName>
        <fullName evidence="1">Uncharacterized protein</fullName>
    </submittedName>
</protein>
<organism evidence="1 2">
    <name type="scientific">Ichthyophthirius multifiliis</name>
    <name type="common">White spot disease agent</name>
    <name type="synonym">Ich</name>
    <dbReference type="NCBI Taxonomy" id="5932"/>
    <lineage>
        <taxon>Eukaryota</taxon>
        <taxon>Sar</taxon>
        <taxon>Alveolata</taxon>
        <taxon>Ciliophora</taxon>
        <taxon>Intramacronucleata</taxon>
        <taxon>Oligohymenophorea</taxon>
        <taxon>Hymenostomatida</taxon>
        <taxon>Ophryoglenina</taxon>
        <taxon>Ichthyophthirius</taxon>
    </lineage>
</organism>
<dbReference type="OrthoDB" id="324062at2759"/>
<dbReference type="EMBL" id="GL984303">
    <property type="protein sequence ID" value="EGR27971.1"/>
    <property type="molecule type" value="Genomic_DNA"/>
</dbReference>
<keyword evidence="2" id="KW-1185">Reference proteome</keyword>
<accession>G0R3I2</accession>